<dbReference type="GO" id="GO:0006865">
    <property type="term" value="P:amino acid transport"/>
    <property type="evidence" value="ECO:0007669"/>
    <property type="project" value="UniProtKB-KW"/>
</dbReference>
<feature type="transmembrane region" description="Helical" evidence="8">
    <location>
        <begin position="164"/>
        <end position="182"/>
    </location>
</feature>
<comment type="subcellular location">
    <subcellularLocation>
        <location evidence="1 8">Cell membrane</location>
        <topology evidence="1 8">Multi-pass membrane protein</topology>
    </subcellularLocation>
</comment>
<gene>
    <name evidence="10" type="ORF">CBW65_02285</name>
</gene>
<keyword evidence="2 8" id="KW-0813">Transport</keyword>
<dbReference type="GO" id="GO:0022857">
    <property type="term" value="F:transmembrane transporter activity"/>
    <property type="evidence" value="ECO:0007669"/>
    <property type="project" value="InterPro"/>
</dbReference>
<organism evidence="10 11">
    <name type="scientific">Tumebacillus avium</name>
    <dbReference type="NCBI Taxonomy" id="1903704"/>
    <lineage>
        <taxon>Bacteria</taxon>
        <taxon>Bacillati</taxon>
        <taxon>Bacillota</taxon>
        <taxon>Bacilli</taxon>
        <taxon>Bacillales</taxon>
        <taxon>Alicyclobacillaceae</taxon>
        <taxon>Tumebacillus</taxon>
    </lineage>
</organism>
<evidence type="ECO:0000256" key="4">
    <source>
        <dbReference type="ARBA" id="ARBA00022692"/>
    </source>
</evidence>
<dbReference type="CDD" id="cd06261">
    <property type="entry name" value="TM_PBP2"/>
    <property type="match status" value="1"/>
</dbReference>
<feature type="transmembrane region" description="Helical" evidence="8">
    <location>
        <begin position="57"/>
        <end position="77"/>
    </location>
</feature>
<dbReference type="FunFam" id="1.10.3720.10:FF:000033">
    <property type="entry name" value="Polar amino acid ABC transporter permease"/>
    <property type="match status" value="1"/>
</dbReference>
<dbReference type="Proteomes" id="UP000195437">
    <property type="component" value="Chromosome"/>
</dbReference>
<keyword evidence="3" id="KW-1003">Cell membrane</keyword>
<dbReference type="InterPro" id="IPR035906">
    <property type="entry name" value="MetI-like_sf"/>
</dbReference>
<evidence type="ECO:0000256" key="1">
    <source>
        <dbReference type="ARBA" id="ARBA00004651"/>
    </source>
</evidence>
<dbReference type="AlphaFoldDB" id="A0A1Y0IHP9"/>
<evidence type="ECO:0000313" key="11">
    <source>
        <dbReference type="Proteomes" id="UP000195437"/>
    </source>
</evidence>
<evidence type="ECO:0000256" key="3">
    <source>
        <dbReference type="ARBA" id="ARBA00022475"/>
    </source>
</evidence>
<evidence type="ECO:0000256" key="6">
    <source>
        <dbReference type="ARBA" id="ARBA00022989"/>
    </source>
</evidence>
<name>A0A1Y0IHP9_9BACL</name>
<dbReference type="InterPro" id="IPR010065">
    <property type="entry name" value="AA_ABC_transptr_permease_3TM"/>
</dbReference>
<dbReference type="GO" id="GO:0043190">
    <property type="term" value="C:ATP-binding cassette (ABC) transporter complex"/>
    <property type="evidence" value="ECO:0007669"/>
    <property type="project" value="InterPro"/>
</dbReference>
<evidence type="ECO:0000256" key="7">
    <source>
        <dbReference type="ARBA" id="ARBA00023136"/>
    </source>
</evidence>
<evidence type="ECO:0000313" key="10">
    <source>
        <dbReference type="EMBL" id="ARU60022.1"/>
    </source>
</evidence>
<reference evidence="11" key="1">
    <citation type="submission" date="2017-05" db="EMBL/GenBank/DDBJ databases">
        <authorList>
            <person name="Sung H."/>
        </authorList>
    </citation>
    <scope>NUCLEOTIDE SEQUENCE [LARGE SCALE GENOMIC DNA]</scope>
    <source>
        <strain evidence="11">AR23208</strain>
    </source>
</reference>
<sequence length="220" mass="24144">MDFFDPTILTEYFSDNFLVGYKNTLLASLYALFGSFILGVIIAVFRIAPVKPLNWIGAVYVEVIRNIPILILVYVFYSGLPALNIDLDGFAAGTIGLAIYTSAFIAEAVRAGIQAVPKGQTEAARSSGLSYLQTMRHIVLPQAIKIVIPPLGNQFINLVKNSSVLGIVAGLDLMYNADLVISDSFDTFSTYLIVAVFYLTLTIPLAIFVNYLERRMARSN</sequence>
<dbReference type="OrthoDB" id="9805999at2"/>
<comment type="similarity">
    <text evidence="8">Belongs to the binding-protein-dependent transport system permease family.</text>
</comment>
<dbReference type="PANTHER" id="PTHR30614">
    <property type="entry name" value="MEMBRANE COMPONENT OF AMINO ACID ABC TRANSPORTER"/>
    <property type="match status" value="1"/>
</dbReference>
<feature type="transmembrane region" description="Helical" evidence="8">
    <location>
        <begin position="89"/>
        <end position="109"/>
    </location>
</feature>
<dbReference type="SUPFAM" id="SSF161098">
    <property type="entry name" value="MetI-like"/>
    <property type="match status" value="1"/>
</dbReference>
<evidence type="ECO:0000256" key="5">
    <source>
        <dbReference type="ARBA" id="ARBA00022970"/>
    </source>
</evidence>
<feature type="transmembrane region" description="Helical" evidence="8">
    <location>
        <begin position="188"/>
        <end position="212"/>
    </location>
</feature>
<feature type="transmembrane region" description="Helical" evidence="8">
    <location>
        <begin position="25"/>
        <end position="45"/>
    </location>
</feature>
<dbReference type="InterPro" id="IPR043429">
    <property type="entry name" value="ArtM/GltK/GlnP/TcyL/YhdX-like"/>
</dbReference>
<dbReference type="PANTHER" id="PTHR30614:SF7">
    <property type="entry name" value="GLUTAMINE ABC TRANSPORTER PERMEASE PROTEIN GLNM-RELATED"/>
    <property type="match status" value="1"/>
</dbReference>
<dbReference type="EMBL" id="CP021434">
    <property type="protein sequence ID" value="ARU60022.1"/>
    <property type="molecule type" value="Genomic_DNA"/>
</dbReference>
<proteinExistence type="inferred from homology"/>
<evidence type="ECO:0000259" key="9">
    <source>
        <dbReference type="PROSITE" id="PS50928"/>
    </source>
</evidence>
<dbReference type="InterPro" id="IPR000515">
    <property type="entry name" value="MetI-like"/>
</dbReference>
<evidence type="ECO:0000256" key="8">
    <source>
        <dbReference type="RuleBase" id="RU363032"/>
    </source>
</evidence>
<dbReference type="RefSeq" id="WP_087455410.1">
    <property type="nucleotide sequence ID" value="NZ_CP021434.1"/>
</dbReference>
<accession>A0A1Y0IHP9</accession>
<dbReference type="PROSITE" id="PS50928">
    <property type="entry name" value="ABC_TM1"/>
    <property type="match status" value="1"/>
</dbReference>
<keyword evidence="4 8" id="KW-0812">Transmembrane</keyword>
<dbReference type="NCBIfam" id="TIGR01726">
    <property type="entry name" value="HEQRo_perm_3TM"/>
    <property type="match status" value="1"/>
</dbReference>
<keyword evidence="5" id="KW-0029">Amino-acid transport</keyword>
<dbReference type="KEGG" id="tum:CBW65_02285"/>
<feature type="domain" description="ABC transmembrane type-1" evidence="9">
    <location>
        <begin position="21"/>
        <end position="209"/>
    </location>
</feature>
<protein>
    <submittedName>
        <fullName evidence="10">Glutamine ABC transporter permease</fullName>
    </submittedName>
</protein>
<evidence type="ECO:0000256" key="2">
    <source>
        <dbReference type="ARBA" id="ARBA00022448"/>
    </source>
</evidence>
<dbReference type="Pfam" id="PF00528">
    <property type="entry name" value="BPD_transp_1"/>
    <property type="match status" value="1"/>
</dbReference>
<keyword evidence="7 8" id="KW-0472">Membrane</keyword>
<dbReference type="Gene3D" id="1.10.3720.10">
    <property type="entry name" value="MetI-like"/>
    <property type="match status" value="1"/>
</dbReference>
<keyword evidence="11" id="KW-1185">Reference proteome</keyword>
<keyword evidence="6 8" id="KW-1133">Transmembrane helix</keyword>